<feature type="transmembrane region" description="Helical" evidence="5">
    <location>
        <begin position="304"/>
        <end position="327"/>
    </location>
</feature>
<dbReference type="GO" id="GO:0022857">
    <property type="term" value="F:transmembrane transporter activity"/>
    <property type="evidence" value="ECO:0007669"/>
    <property type="project" value="InterPro"/>
</dbReference>
<protein>
    <submittedName>
        <fullName evidence="6">AGT family APC superfamily transporter</fullName>
    </submittedName>
</protein>
<evidence type="ECO:0000256" key="1">
    <source>
        <dbReference type="ARBA" id="ARBA00004141"/>
    </source>
</evidence>
<dbReference type="InterPro" id="IPR052962">
    <property type="entry name" value="AA_Transporter_AGT"/>
</dbReference>
<accession>A0A1N5U832</accession>
<organism evidence="6 7">
    <name type="scientific">Cuniculiplasma divulgatum</name>
    <dbReference type="NCBI Taxonomy" id="1673428"/>
    <lineage>
        <taxon>Archaea</taxon>
        <taxon>Methanobacteriati</taxon>
        <taxon>Thermoplasmatota</taxon>
        <taxon>Thermoplasmata</taxon>
        <taxon>Thermoplasmatales</taxon>
        <taxon>Cuniculiplasmataceae</taxon>
        <taxon>Cuniculiplasma</taxon>
    </lineage>
</organism>
<comment type="subcellular location">
    <subcellularLocation>
        <location evidence="1">Membrane</location>
        <topology evidence="1">Multi-pass membrane protein</topology>
    </subcellularLocation>
</comment>
<evidence type="ECO:0000256" key="3">
    <source>
        <dbReference type="ARBA" id="ARBA00022989"/>
    </source>
</evidence>
<dbReference type="Pfam" id="PF13520">
    <property type="entry name" value="AA_permease_2"/>
    <property type="match status" value="1"/>
</dbReference>
<evidence type="ECO:0000313" key="6">
    <source>
        <dbReference type="EMBL" id="SIM57044.1"/>
    </source>
</evidence>
<sequence length="581" mass="63634">MDSSEKVTKKIARKPRLKKELGFYELLVIGIAGSLGNGALFGTIDMVAGAGPSAILAFVFGAFIYLMVAFTYVELSKVYPEAGGPTRYSIYTHGRWTNLINSMADILWYLFIPPIEVVAIIIGSGFFLPGVFVTNLGYPTIDGGLLGVALLLTFIPINYFGIKQFGKTSNWIGLVKLVFYLAMVIGLIGFVFDAKNLFKYGFFTTHTPIISFLSIMPLAMYDFGATRVIPDLAEETKHKSDVTKAMIFTVVIESLIYIGVAFAIILGFHWSSFGIKPGDFGALTSAHALVGLNPFFVFTKRSGFYWIFIAALVTGFMAPYVTGYIYAGSGARVMMAIGRSGFINKKLKSINLKHSIPLVALITFTMIGAIIVFLSAPVPSIYSFIDDASAAGYLGLAVTPIALMVSRRQGVTKEEDKFKGMWLIAPLSVGLSSLIPFWAGWPSEPYAVFLMFIGCALIGIISKVKIGAKNAIWYVVYILFLTIMTLIGSDGFTGTITSLNFSSIGIHYTFSLTLPSSWGTLIPFDYATLIIFIVAMAVFYPWGVLSGFKKQFDHPEFTRPVLDDLRIGNVEMVKNSETVEE</sequence>
<feature type="transmembrane region" description="Helical" evidence="5">
    <location>
        <begin position="471"/>
        <end position="489"/>
    </location>
</feature>
<dbReference type="PANTHER" id="PTHR47547">
    <property type="match status" value="1"/>
</dbReference>
<evidence type="ECO:0000256" key="2">
    <source>
        <dbReference type="ARBA" id="ARBA00022692"/>
    </source>
</evidence>
<feature type="transmembrane region" description="Helical" evidence="5">
    <location>
        <begin position="174"/>
        <end position="194"/>
    </location>
</feature>
<dbReference type="RefSeq" id="WP_148689695.1">
    <property type="nucleotide sequence ID" value="NZ_LT671858.1"/>
</dbReference>
<dbReference type="Proteomes" id="UP000195607">
    <property type="component" value="Chromosome I"/>
</dbReference>
<keyword evidence="4 5" id="KW-0472">Membrane</keyword>
<evidence type="ECO:0000256" key="4">
    <source>
        <dbReference type="ARBA" id="ARBA00023136"/>
    </source>
</evidence>
<keyword evidence="2 5" id="KW-0812">Transmembrane</keyword>
<dbReference type="PANTHER" id="PTHR47547:SF1">
    <property type="entry name" value="ASPARTATE-PROTON SYMPORTER"/>
    <property type="match status" value="1"/>
</dbReference>
<feature type="transmembrane region" description="Helical" evidence="5">
    <location>
        <begin position="106"/>
        <end position="132"/>
    </location>
</feature>
<gene>
    <name evidence="6" type="ORF">CSP5_0846</name>
</gene>
<feature type="transmembrane region" description="Helical" evidence="5">
    <location>
        <begin position="245"/>
        <end position="270"/>
    </location>
</feature>
<feature type="transmembrane region" description="Helical" evidence="5">
    <location>
        <begin position="200"/>
        <end position="224"/>
    </location>
</feature>
<dbReference type="GeneID" id="41588120"/>
<proteinExistence type="predicted"/>
<dbReference type="EMBL" id="LT671858">
    <property type="protein sequence ID" value="SIM57044.1"/>
    <property type="molecule type" value="Genomic_DNA"/>
</dbReference>
<dbReference type="GO" id="GO:0016020">
    <property type="term" value="C:membrane"/>
    <property type="evidence" value="ECO:0007669"/>
    <property type="project" value="UniProtKB-SubCell"/>
</dbReference>
<dbReference type="PIRSF" id="PIRSF006060">
    <property type="entry name" value="AA_transporter"/>
    <property type="match status" value="1"/>
</dbReference>
<dbReference type="AlphaFoldDB" id="A0A1N5U832"/>
<reference evidence="6 7" key="1">
    <citation type="submission" date="2016-04" db="EMBL/GenBank/DDBJ databases">
        <authorList>
            <person name="Evans L.H."/>
            <person name="Alamgir A."/>
            <person name="Owens N."/>
            <person name="Weber N.D."/>
            <person name="Virtaneva K."/>
            <person name="Barbian K."/>
            <person name="Babar A."/>
            <person name="Rosenke K."/>
        </authorList>
    </citation>
    <scope>NUCLEOTIDE SEQUENCE [LARGE SCALE GENOMIC DNA]</scope>
    <source>
        <strain evidence="7">S5(T) (JCM 30642 \VKM B-2941)</strain>
    </source>
</reference>
<feature type="transmembrane region" description="Helical" evidence="5">
    <location>
        <begin position="144"/>
        <end position="162"/>
    </location>
</feature>
<feature type="transmembrane region" description="Helical" evidence="5">
    <location>
        <begin position="21"/>
        <end position="42"/>
    </location>
</feature>
<keyword evidence="3 5" id="KW-1133">Transmembrane helix</keyword>
<feature type="transmembrane region" description="Helical" evidence="5">
    <location>
        <begin position="54"/>
        <end position="73"/>
    </location>
</feature>
<evidence type="ECO:0000313" key="7">
    <source>
        <dbReference type="Proteomes" id="UP000195607"/>
    </source>
</evidence>
<feature type="transmembrane region" description="Helical" evidence="5">
    <location>
        <begin position="445"/>
        <end position="464"/>
    </location>
</feature>
<feature type="transmembrane region" description="Helical" evidence="5">
    <location>
        <begin position="526"/>
        <end position="545"/>
    </location>
</feature>
<dbReference type="InterPro" id="IPR002293">
    <property type="entry name" value="AA/rel_permease1"/>
</dbReference>
<feature type="transmembrane region" description="Helical" evidence="5">
    <location>
        <begin position="388"/>
        <end position="406"/>
    </location>
</feature>
<feature type="transmembrane region" description="Helical" evidence="5">
    <location>
        <begin position="418"/>
        <end position="439"/>
    </location>
</feature>
<evidence type="ECO:0000256" key="5">
    <source>
        <dbReference type="SAM" id="Phobius"/>
    </source>
</evidence>
<dbReference type="Gene3D" id="1.20.1740.10">
    <property type="entry name" value="Amino acid/polyamine transporter I"/>
    <property type="match status" value="1"/>
</dbReference>
<feature type="transmembrane region" description="Helical" evidence="5">
    <location>
        <begin position="355"/>
        <end position="376"/>
    </location>
</feature>
<name>A0A1N5U832_9ARCH</name>